<dbReference type="PANTHER" id="PTHR13285:SF18">
    <property type="entry name" value="PROTEIN-CYSTEINE N-PALMITOYLTRANSFERASE RASP"/>
    <property type="match status" value="1"/>
</dbReference>
<keyword evidence="10" id="KW-1185">Reference proteome</keyword>
<dbReference type="PANTHER" id="PTHR13285">
    <property type="entry name" value="ACYLTRANSFERASE"/>
    <property type="match status" value="1"/>
</dbReference>
<feature type="transmembrane region" description="Helical" evidence="8">
    <location>
        <begin position="455"/>
        <end position="477"/>
    </location>
</feature>
<evidence type="ECO:0000256" key="8">
    <source>
        <dbReference type="SAM" id="Phobius"/>
    </source>
</evidence>
<keyword evidence="7 9" id="KW-0012">Acyltransferase</keyword>
<keyword evidence="5 8" id="KW-1133">Transmembrane helix</keyword>
<comment type="subcellular location">
    <subcellularLocation>
        <location evidence="1">Cell membrane</location>
        <topology evidence="1">Multi-pass membrane protein</topology>
    </subcellularLocation>
</comment>
<keyword evidence="7" id="KW-0808">Transferase</keyword>
<keyword evidence="3 7" id="KW-1003">Cell membrane</keyword>
<dbReference type="RefSeq" id="WP_204662319.1">
    <property type="nucleotide sequence ID" value="NZ_JAFBDT010000003.1"/>
</dbReference>
<evidence type="ECO:0000256" key="2">
    <source>
        <dbReference type="ARBA" id="ARBA00010323"/>
    </source>
</evidence>
<evidence type="ECO:0000313" key="10">
    <source>
        <dbReference type="Proteomes" id="UP000767854"/>
    </source>
</evidence>
<protein>
    <submittedName>
        <fullName evidence="9">D-alanyl-lipoteichoic acid acyltransferase DltB (MBOAT superfamily)</fullName>
    </submittedName>
</protein>
<feature type="transmembrane region" description="Helical" evidence="8">
    <location>
        <begin position="26"/>
        <end position="42"/>
    </location>
</feature>
<dbReference type="InterPro" id="IPR051085">
    <property type="entry name" value="MB_O-acyltransferase"/>
</dbReference>
<evidence type="ECO:0000256" key="7">
    <source>
        <dbReference type="PIRNR" id="PIRNR016636"/>
    </source>
</evidence>
<evidence type="ECO:0000256" key="5">
    <source>
        <dbReference type="ARBA" id="ARBA00022989"/>
    </source>
</evidence>
<dbReference type="InterPro" id="IPR004299">
    <property type="entry name" value="MBOAT_fam"/>
</dbReference>
<feature type="transmembrane region" description="Helical" evidence="8">
    <location>
        <begin position="101"/>
        <end position="119"/>
    </location>
</feature>
<evidence type="ECO:0000256" key="4">
    <source>
        <dbReference type="ARBA" id="ARBA00022692"/>
    </source>
</evidence>
<comment type="similarity">
    <text evidence="2 7">Belongs to the membrane-bound acyltransferase family.</text>
</comment>
<gene>
    <name evidence="9" type="ORF">JOC49_000676</name>
</gene>
<organism evidence="9 10">
    <name type="scientific">Fusibacter tunisiensis</name>
    <dbReference type="NCBI Taxonomy" id="1008308"/>
    <lineage>
        <taxon>Bacteria</taxon>
        <taxon>Bacillati</taxon>
        <taxon>Bacillota</taxon>
        <taxon>Clostridia</taxon>
        <taxon>Eubacteriales</taxon>
        <taxon>Eubacteriales Family XII. Incertae Sedis</taxon>
        <taxon>Fusibacter</taxon>
    </lineage>
</organism>
<dbReference type="EMBL" id="JAFBDT010000003">
    <property type="protein sequence ID" value="MBM7561159.1"/>
    <property type="molecule type" value="Genomic_DNA"/>
</dbReference>
<evidence type="ECO:0000256" key="6">
    <source>
        <dbReference type="ARBA" id="ARBA00023136"/>
    </source>
</evidence>
<keyword evidence="6 7" id="KW-0472">Membrane</keyword>
<reference evidence="9 10" key="1">
    <citation type="submission" date="2021-01" db="EMBL/GenBank/DDBJ databases">
        <title>Genomic Encyclopedia of Type Strains, Phase IV (KMG-IV): sequencing the most valuable type-strain genomes for metagenomic binning, comparative biology and taxonomic classification.</title>
        <authorList>
            <person name="Goeker M."/>
        </authorList>
    </citation>
    <scope>NUCLEOTIDE SEQUENCE [LARGE SCALE GENOMIC DNA]</scope>
    <source>
        <strain evidence="9 10">DSM 24436</strain>
    </source>
</reference>
<dbReference type="GO" id="GO:0016746">
    <property type="term" value="F:acyltransferase activity"/>
    <property type="evidence" value="ECO:0007669"/>
    <property type="project" value="UniProtKB-KW"/>
</dbReference>
<evidence type="ECO:0000313" key="9">
    <source>
        <dbReference type="EMBL" id="MBM7561159.1"/>
    </source>
</evidence>
<feature type="transmembrane region" description="Helical" evidence="8">
    <location>
        <begin position="48"/>
        <end position="69"/>
    </location>
</feature>
<dbReference type="InterPro" id="IPR028362">
    <property type="entry name" value="AlgI"/>
</dbReference>
<name>A0ABS2MP28_9FIRM</name>
<proteinExistence type="inferred from homology"/>
<dbReference type="PIRSF" id="PIRSF016636">
    <property type="entry name" value="AlgI_DltB"/>
    <property type="match status" value="1"/>
</dbReference>
<accession>A0ABS2MP28</accession>
<feature type="transmembrane region" description="Helical" evidence="8">
    <location>
        <begin position="371"/>
        <end position="392"/>
    </location>
</feature>
<feature type="transmembrane region" description="Helical" evidence="8">
    <location>
        <begin position="497"/>
        <end position="518"/>
    </location>
</feature>
<sequence length="530" mass="62097">MLFTSYGFIGFLAVLFVLYYLIPKRFQWILLLLGSYVFYTLASPKYMLYILATTVTTFYAAKYIGRLTVEQKKYIKINKETLTSEEKKTYKAKIKTVQKKWLIGTMLLNFGILAVAKYTNFAIANLNYMFEATGQSFQLSFWNIALPMGISFYTFQSMGYLIDVYRGKYEAQNHLPKFALFVSFFPQLIQGPISRYDDMSKTLYQEHSYDQNTVKRGFQRILWGYFKKVVIADRLLVAVTTIVQAPEVYDGVFVFIGMLLYAYQLYADFTGGIDITIGIAQVFGVQLKENFQQPYFSKNIAEYWRRWHITMGTWFKDYLFYPISVSKPMLKLSKFSRQKFGDAIGKRIPVYLATLIVWFTTGLWHGSSWNFIVWGLMNGIVIILSLEMKPFYEWFHGKFNVQHLWYFKLFQIIRTILLMSSIRMFDTYRNVPLTFKMFGTMFTRFDISDLWNRDLMGFGLSLGDYVILFVCLIVLVLVSTIQTRGSVRDWLSQKSPVFQYAVHYALILALLVFGAYGINYDSSQFIYNQF</sequence>
<feature type="transmembrane region" description="Helical" evidence="8">
    <location>
        <begin position="348"/>
        <end position="365"/>
    </location>
</feature>
<dbReference type="Pfam" id="PF03062">
    <property type="entry name" value="MBOAT"/>
    <property type="match status" value="1"/>
</dbReference>
<feature type="transmembrane region" description="Helical" evidence="8">
    <location>
        <begin position="139"/>
        <end position="162"/>
    </location>
</feature>
<dbReference type="PIRSF" id="PIRSF500217">
    <property type="entry name" value="AlgI"/>
    <property type="match status" value="1"/>
</dbReference>
<comment type="caution">
    <text evidence="9">The sequence shown here is derived from an EMBL/GenBank/DDBJ whole genome shotgun (WGS) entry which is preliminary data.</text>
</comment>
<dbReference type="InterPro" id="IPR024194">
    <property type="entry name" value="Ac/AlaTfrase_AlgI/DltB"/>
</dbReference>
<dbReference type="Proteomes" id="UP000767854">
    <property type="component" value="Unassembled WGS sequence"/>
</dbReference>
<evidence type="ECO:0000256" key="1">
    <source>
        <dbReference type="ARBA" id="ARBA00004651"/>
    </source>
</evidence>
<feature type="transmembrane region" description="Helical" evidence="8">
    <location>
        <begin position="6"/>
        <end position="21"/>
    </location>
</feature>
<keyword evidence="4 8" id="KW-0812">Transmembrane</keyword>
<evidence type="ECO:0000256" key="3">
    <source>
        <dbReference type="ARBA" id="ARBA00022475"/>
    </source>
</evidence>